<proteinExistence type="predicted"/>
<dbReference type="KEGG" id="tve:TRV_03453"/>
<reference evidence="2" key="1">
    <citation type="journal article" date="2011" name="Genome Biol.">
        <title>Comparative and functional genomics provide insights into the pathogenicity of dermatophytic fungi.</title>
        <authorList>
            <person name="Burmester A."/>
            <person name="Shelest E."/>
            <person name="Gloeckner G."/>
            <person name="Heddergott C."/>
            <person name="Schindler S."/>
            <person name="Staib P."/>
            <person name="Heidel A."/>
            <person name="Felder M."/>
            <person name="Petzold A."/>
            <person name="Szafranski K."/>
            <person name="Feuermann M."/>
            <person name="Pedruzzi I."/>
            <person name="Priebe S."/>
            <person name="Groth M."/>
            <person name="Winkler R."/>
            <person name="Li W."/>
            <person name="Kniemeyer O."/>
            <person name="Schroeckh V."/>
            <person name="Hertweck C."/>
            <person name="Hube B."/>
            <person name="White T.C."/>
            <person name="Platzer M."/>
            <person name="Guthke R."/>
            <person name="Heitman J."/>
            <person name="Woestemeyer J."/>
            <person name="Zipfel P.F."/>
            <person name="Monod M."/>
            <person name="Brakhage A.A."/>
        </authorList>
    </citation>
    <scope>NUCLEOTIDE SEQUENCE [LARGE SCALE GENOMIC DNA]</scope>
    <source>
        <strain evidence="2">HKI 0517</strain>
    </source>
</reference>
<dbReference type="HOGENOM" id="CLU_1435412_0_0_1"/>
<dbReference type="AlphaFoldDB" id="D4D8L6"/>
<gene>
    <name evidence="1" type="ORF">TRV_03453</name>
</gene>
<comment type="caution">
    <text evidence="1">The sequence shown here is derived from an EMBL/GenBank/DDBJ whole genome shotgun (WGS) entry which is preliminary data.</text>
</comment>
<dbReference type="OrthoDB" id="10626316at2759"/>
<dbReference type="RefSeq" id="XP_003022389.1">
    <property type="nucleotide sequence ID" value="XM_003022343.1"/>
</dbReference>
<dbReference type="Proteomes" id="UP000008383">
    <property type="component" value="Unassembled WGS sequence"/>
</dbReference>
<evidence type="ECO:0000313" key="2">
    <source>
        <dbReference type="Proteomes" id="UP000008383"/>
    </source>
</evidence>
<accession>D4D8L6</accession>
<name>D4D8L6_TRIVH</name>
<organism evidence="1 2">
    <name type="scientific">Trichophyton verrucosum (strain HKI 0517)</name>
    <dbReference type="NCBI Taxonomy" id="663202"/>
    <lineage>
        <taxon>Eukaryota</taxon>
        <taxon>Fungi</taxon>
        <taxon>Dikarya</taxon>
        <taxon>Ascomycota</taxon>
        <taxon>Pezizomycotina</taxon>
        <taxon>Eurotiomycetes</taxon>
        <taxon>Eurotiomycetidae</taxon>
        <taxon>Onygenales</taxon>
        <taxon>Arthrodermataceae</taxon>
        <taxon>Trichophyton</taxon>
    </lineage>
</organism>
<protein>
    <submittedName>
        <fullName evidence="1">Uncharacterized protein</fullName>
    </submittedName>
</protein>
<dbReference type="EMBL" id="ACYE01000180">
    <property type="protein sequence ID" value="EFE41771.1"/>
    <property type="molecule type" value="Genomic_DNA"/>
</dbReference>
<keyword evidence="2" id="KW-1185">Reference proteome</keyword>
<sequence length="189" mass="21829">MYNTSAAYSQDLLLSVTRGLSKISKTDGFVRLHTLEILLCNHLVIEEWAKVFDFTAIKNFSLIHSFNFDVHYPSPWTYLRSRRVTLKRLKTNIYMAGAVSYLRPFNSIEELYLMGSRKSADFGYIGFYFSNLRILLIMEFVIDIGLFVRNLHLLIGACPKLEELGFPLLRKIQLLRNMPFSPHLPTGDA</sequence>
<dbReference type="GeneID" id="9580936"/>
<evidence type="ECO:0000313" key="1">
    <source>
        <dbReference type="EMBL" id="EFE41771.1"/>
    </source>
</evidence>